<evidence type="ECO:0000256" key="10">
    <source>
        <dbReference type="ARBA" id="ARBA00023014"/>
    </source>
</evidence>
<dbReference type="InterPro" id="IPR050123">
    <property type="entry name" value="Prok_molybdopt-oxidoreductase"/>
</dbReference>
<dbReference type="NCBIfam" id="TIGR01973">
    <property type="entry name" value="NuoG"/>
    <property type="match status" value="1"/>
</dbReference>
<dbReference type="InterPro" id="IPR006963">
    <property type="entry name" value="Mopterin_OxRdtase_4Fe-4S_dom"/>
</dbReference>
<comment type="caution">
    <text evidence="18">The sequence shown here is derived from an EMBL/GenBank/DDBJ whole genome shotgun (WGS) entry which is preliminary data.</text>
</comment>
<reference evidence="18 19" key="1">
    <citation type="journal article" date="2015" name="Genome Announc.">
        <title>Draft Genome Sequence of the Thermophile Thermus filiformis ATCC 43280, Producer of Carotenoid-(Di)glucoside-Branched Fatty Acid (Di)esters and Source of Hyperthermostable Enzymes of Biotechnological Interest.</title>
        <authorList>
            <person name="Mandelli F."/>
            <person name="Oliveira Ramires B."/>
            <person name="Couger M.B."/>
            <person name="Paixao D.A."/>
            <person name="Camilo C.M."/>
            <person name="Polikarpov I."/>
            <person name="Prade R."/>
            <person name="Riano-Pachon D.M."/>
            <person name="Squina F.M."/>
        </authorList>
    </citation>
    <scope>NUCLEOTIDE SEQUENCE [LARGE SCALE GENOMIC DNA]</scope>
    <source>
        <strain evidence="18 19">ATCC 43280</strain>
    </source>
</reference>
<evidence type="ECO:0000313" key="19">
    <source>
        <dbReference type="Proteomes" id="UP000030364"/>
    </source>
</evidence>
<evidence type="ECO:0000259" key="15">
    <source>
        <dbReference type="PROSITE" id="PS51085"/>
    </source>
</evidence>
<dbReference type="PANTHER" id="PTHR43105">
    <property type="entry name" value="RESPIRATORY NITRATE REDUCTASE"/>
    <property type="match status" value="1"/>
</dbReference>
<comment type="cofactor">
    <cofactor evidence="14">
        <name>[2Fe-2S] cluster</name>
        <dbReference type="ChEBI" id="CHEBI:190135"/>
    </cofactor>
    <text evidence="14">Binds 1 [2Fe-2S] cluster per subunit.</text>
</comment>
<evidence type="ECO:0000256" key="13">
    <source>
        <dbReference type="ARBA" id="ARBA00047712"/>
    </source>
</evidence>
<dbReference type="SUPFAM" id="SSF54862">
    <property type="entry name" value="4Fe-4S ferredoxins"/>
    <property type="match status" value="1"/>
</dbReference>
<dbReference type="Gene3D" id="2.40.40.20">
    <property type="match status" value="1"/>
</dbReference>
<evidence type="ECO:0000256" key="3">
    <source>
        <dbReference type="ARBA" id="ARBA00005404"/>
    </source>
</evidence>
<dbReference type="PROSITE" id="PS00642">
    <property type="entry name" value="COMPLEX1_75K_2"/>
    <property type="match status" value="1"/>
</dbReference>
<dbReference type="PROSITE" id="PS00641">
    <property type="entry name" value="COMPLEX1_75K_1"/>
    <property type="match status" value="1"/>
</dbReference>
<evidence type="ECO:0000313" key="18">
    <source>
        <dbReference type="EMBL" id="KGQ20920.1"/>
    </source>
</evidence>
<dbReference type="GO" id="GO:0051537">
    <property type="term" value="F:2 iron, 2 sulfur cluster binding"/>
    <property type="evidence" value="ECO:0007669"/>
    <property type="project" value="UniProtKB-UniRule"/>
</dbReference>
<evidence type="ECO:0000256" key="8">
    <source>
        <dbReference type="ARBA" id="ARBA00022967"/>
    </source>
</evidence>
<organism evidence="18 19">
    <name type="scientific">Thermus filiformis</name>
    <dbReference type="NCBI Taxonomy" id="276"/>
    <lineage>
        <taxon>Bacteria</taxon>
        <taxon>Thermotogati</taxon>
        <taxon>Deinococcota</taxon>
        <taxon>Deinococci</taxon>
        <taxon>Thermales</taxon>
        <taxon>Thermaceae</taxon>
        <taxon>Thermus</taxon>
    </lineage>
</organism>
<dbReference type="Pfam" id="PF13510">
    <property type="entry name" value="Fer2_4"/>
    <property type="match status" value="1"/>
</dbReference>
<dbReference type="GO" id="GO:0051539">
    <property type="term" value="F:4 iron, 4 sulfur cluster binding"/>
    <property type="evidence" value="ECO:0007669"/>
    <property type="project" value="UniProtKB-KW"/>
</dbReference>
<dbReference type="InterPro" id="IPR000283">
    <property type="entry name" value="NADH_UbQ_OxRdtase_75kDa_su_CS"/>
</dbReference>
<evidence type="ECO:0000256" key="12">
    <source>
        <dbReference type="ARBA" id="ARBA00023136"/>
    </source>
</evidence>
<dbReference type="SMART" id="SM00929">
    <property type="entry name" value="NADH-G_4Fe-4S_3"/>
    <property type="match status" value="1"/>
</dbReference>
<dbReference type="Proteomes" id="UP000030364">
    <property type="component" value="Unassembled WGS sequence"/>
</dbReference>
<dbReference type="PANTHER" id="PTHR43105:SF13">
    <property type="entry name" value="NADH-UBIQUINONE OXIDOREDUCTASE 75 KDA SUBUNIT, MITOCHONDRIAL"/>
    <property type="match status" value="1"/>
</dbReference>
<evidence type="ECO:0000259" key="16">
    <source>
        <dbReference type="PROSITE" id="PS51669"/>
    </source>
</evidence>
<dbReference type="Gene3D" id="3.40.50.740">
    <property type="match status" value="2"/>
</dbReference>
<feature type="domain" description="4Fe-4S Mo/W bis-MGD-type" evidence="16">
    <location>
        <begin position="249"/>
        <end position="305"/>
    </location>
</feature>
<evidence type="ECO:0000256" key="6">
    <source>
        <dbReference type="ARBA" id="ARBA00022719"/>
    </source>
</evidence>
<dbReference type="InterPro" id="IPR019574">
    <property type="entry name" value="NADH_UbQ_OxRdtase_Gsu_4Fe4S-bd"/>
</dbReference>
<sequence>MVKVKVNDRVVEVPPGTSVMDAVFHAGYDVPLFCSEKHLSPVGACRMCLVRIGLPRKGPDGEYLKDEKGEVQIFWQPKLAASCVTPVAEGMVVDTQSDLVRQAQAGMVEFTLLNHPLDCPTCDKGGACELQDRTVEYGLYEKYYQKGPLELPVYTRFEFTRRHEDKHHPLSEFVILDRERCIHCKRCVRYFEEIPGDEVLDFIERGGHTFIGTMDFGLPSGFSGNITDICPVGALLDLTARFRARNWEYEETGSVCTLCSVGCGITVDTRSGRLERIRAREVREVNEIWLCDAGRFGHEWADQNRLTRPLVRKGGALVEASWEEALLAIREGLKGVDPRRVGIYLDGGASLEEGLMAAELAKALGTPHLDFQGRTAAPASLFPAATFEDLLQADFALILGDPTEEAPLVHLRLSEFTRGLTPPPVLNHGTPFADLRIQERMPRKKEKLALFAPFPAALGKWAGIYEVLEPGSERDLLAALLGEKEGSEAVRQAREAWEKAGRPVLILGANVLQDTVAAERARLFAERKGAKVLAMTPAANARGLEALGVLPGAGGAAWDEAGAEAAYYGYLPPEAALKGKRFVLLHLTHLHPLAEKYAHVVLPAETPYERKGHVVNLEGRILRLAPAPIDNGEADDAVAALALLAEALGVRPPFRLMAQAEKALPFKGGFVGQRIKTLFPKEMEGGLYLRPFMWKEQQLVGRAAQIRPVLSVHPERARKEGLVEGSEVEVETPFGRVRARVEHQEEASPRFLYLTALGPYAGRRVEARILVPTGGEA</sequence>
<dbReference type="PROSITE" id="PS51839">
    <property type="entry name" value="4FE4S_HC3"/>
    <property type="match status" value="1"/>
</dbReference>
<protein>
    <recommendedName>
        <fullName evidence="14">NADH-quinone oxidoreductase</fullName>
        <ecNumber evidence="14">7.1.1.-</ecNumber>
    </recommendedName>
</protein>
<dbReference type="PROSITE" id="PS51669">
    <property type="entry name" value="4FE4S_MOW_BIS_MGD"/>
    <property type="match status" value="1"/>
</dbReference>
<keyword evidence="12" id="KW-0472">Membrane</keyword>
<evidence type="ECO:0000256" key="7">
    <source>
        <dbReference type="ARBA" id="ARBA00022723"/>
    </source>
</evidence>
<evidence type="ECO:0000259" key="17">
    <source>
        <dbReference type="PROSITE" id="PS51839"/>
    </source>
</evidence>
<dbReference type="OrthoDB" id="9805142at2"/>
<dbReference type="InterPro" id="IPR010228">
    <property type="entry name" value="NADH_UbQ_OxRdtase_Gsu"/>
</dbReference>
<comment type="catalytic activity">
    <reaction evidence="13 14">
        <text>a quinone + NADH + 5 H(+)(in) = a quinol + NAD(+) + 4 H(+)(out)</text>
        <dbReference type="Rhea" id="RHEA:57888"/>
        <dbReference type="ChEBI" id="CHEBI:15378"/>
        <dbReference type="ChEBI" id="CHEBI:24646"/>
        <dbReference type="ChEBI" id="CHEBI:57540"/>
        <dbReference type="ChEBI" id="CHEBI:57945"/>
        <dbReference type="ChEBI" id="CHEBI:132124"/>
    </reaction>
</comment>
<dbReference type="FunFam" id="3.10.20.740:FF:000004">
    <property type="entry name" value="NADH-quinone oxidoreductase"/>
    <property type="match status" value="1"/>
</dbReference>
<dbReference type="GO" id="GO:0016020">
    <property type="term" value="C:membrane"/>
    <property type="evidence" value="ECO:0007669"/>
    <property type="project" value="UniProtKB-SubCell"/>
</dbReference>
<feature type="domain" description="4Fe-4S His(Cys)3-ligated-type" evidence="17">
    <location>
        <begin position="99"/>
        <end position="138"/>
    </location>
</feature>
<evidence type="ECO:0000256" key="2">
    <source>
        <dbReference type="ARBA" id="ARBA00004370"/>
    </source>
</evidence>
<name>A0A0A2WRI1_THEFI</name>
<dbReference type="STRING" id="276.THFILI_03595"/>
<evidence type="ECO:0000256" key="14">
    <source>
        <dbReference type="RuleBase" id="RU003525"/>
    </source>
</evidence>
<dbReference type="Pfam" id="PF00384">
    <property type="entry name" value="Molybdopterin"/>
    <property type="match status" value="1"/>
</dbReference>
<dbReference type="PATRIC" id="fig|276.5.peg.2275"/>
<dbReference type="GO" id="GO:0016651">
    <property type="term" value="F:oxidoreductase activity, acting on NAD(P)H"/>
    <property type="evidence" value="ECO:0007669"/>
    <property type="project" value="InterPro"/>
</dbReference>
<dbReference type="SUPFAM" id="SSF54292">
    <property type="entry name" value="2Fe-2S ferredoxin-like"/>
    <property type="match status" value="1"/>
</dbReference>
<dbReference type="GO" id="GO:0042773">
    <property type="term" value="P:ATP synthesis coupled electron transport"/>
    <property type="evidence" value="ECO:0007669"/>
    <property type="project" value="InterPro"/>
</dbReference>
<dbReference type="GO" id="GO:0046872">
    <property type="term" value="F:metal ion binding"/>
    <property type="evidence" value="ECO:0007669"/>
    <property type="project" value="UniProtKB-UniRule"/>
</dbReference>
<dbReference type="EC" id="7.1.1.-" evidence="14"/>
<dbReference type="PROSITE" id="PS00643">
    <property type="entry name" value="COMPLEX1_75K_3"/>
    <property type="match status" value="1"/>
</dbReference>
<gene>
    <name evidence="18" type="ORF">THFILI_03595</name>
</gene>
<dbReference type="Gene3D" id="3.30.70.20">
    <property type="match status" value="1"/>
</dbReference>
<keyword evidence="9 14" id="KW-0408">Iron</keyword>
<evidence type="ECO:0000256" key="4">
    <source>
        <dbReference type="ARBA" id="ARBA00022485"/>
    </source>
</evidence>
<dbReference type="Pfam" id="PF01568">
    <property type="entry name" value="Molydop_binding"/>
    <property type="match status" value="1"/>
</dbReference>
<dbReference type="GO" id="GO:0043546">
    <property type="term" value="F:molybdopterin cofactor binding"/>
    <property type="evidence" value="ECO:0007669"/>
    <property type="project" value="InterPro"/>
</dbReference>
<dbReference type="Gene3D" id="2.20.25.90">
    <property type="entry name" value="ADC-like domains"/>
    <property type="match status" value="1"/>
</dbReference>
<dbReference type="SUPFAM" id="SSF53706">
    <property type="entry name" value="Formate dehydrogenase/DMSO reductase, domains 1-3"/>
    <property type="match status" value="1"/>
</dbReference>
<accession>A0A0A2WRI1</accession>
<dbReference type="GO" id="GO:0048038">
    <property type="term" value="F:quinone binding"/>
    <property type="evidence" value="ECO:0007669"/>
    <property type="project" value="UniProtKB-UniRule"/>
</dbReference>
<comment type="subcellular location">
    <subcellularLocation>
        <location evidence="2">Membrane</location>
    </subcellularLocation>
</comment>
<dbReference type="InterPro" id="IPR054351">
    <property type="entry name" value="NADH_UbQ_OxRdtase_ferredoxin"/>
</dbReference>
<evidence type="ECO:0000256" key="11">
    <source>
        <dbReference type="ARBA" id="ARBA00023027"/>
    </source>
</evidence>
<keyword evidence="6 14" id="KW-0874">Quinone</keyword>
<dbReference type="InterPro" id="IPR006657">
    <property type="entry name" value="MoPterin_dinucl-bd_dom"/>
</dbReference>
<dbReference type="SUPFAM" id="SSF50692">
    <property type="entry name" value="ADC-like"/>
    <property type="match status" value="1"/>
</dbReference>
<dbReference type="GO" id="GO:0008137">
    <property type="term" value="F:NADH dehydrogenase (ubiquinone) activity"/>
    <property type="evidence" value="ECO:0007669"/>
    <property type="project" value="UniProtKB-UniRule"/>
</dbReference>
<evidence type="ECO:0000256" key="1">
    <source>
        <dbReference type="ARBA" id="ARBA00001966"/>
    </source>
</evidence>
<comment type="similarity">
    <text evidence="3 14">Belongs to the complex I 75 kDa subunit family.</text>
</comment>
<dbReference type="InterPro" id="IPR009010">
    <property type="entry name" value="Asp_de-COase-like_dom_sf"/>
</dbReference>
<dbReference type="EMBL" id="JPSL02000037">
    <property type="protein sequence ID" value="KGQ20920.1"/>
    <property type="molecule type" value="Genomic_DNA"/>
</dbReference>
<dbReference type="CDD" id="cd00207">
    <property type="entry name" value="fer2"/>
    <property type="match status" value="1"/>
</dbReference>
<comment type="cofactor">
    <cofactor evidence="1 14">
        <name>[4Fe-4S] cluster</name>
        <dbReference type="ChEBI" id="CHEBI:49883"/>
    </cofactor>
</comment>
<evidence type="ECO:0000256" key="9">
    <source>
        <dbReference type="ARBA" id="ARBA00023004"/>
    </source>
</evidence>
<dbReference type="Pfam" id="PF22117">
    <property type="entry name" value="Fer4_Nqo3"/>
    <property type="match status" value="1"/>
</dbReference>
<keyword evidence="8 14" id="KW-1278">Translocase</keyword>
<dbReference type="SMART" id="SM00926">
    <property type="entry name" value="Molybdop_Fe4S4"/>
    <property type="match status" value="1"/>
</dbReference>
<keyword evidence="5 14" id="KW-0001">2Fe-2S</keyword>
<dbReference type="InterPro" id="IPR001041">
    <property type="entry name" value="2Fe-2S_ferredoxin-type"/>
</dbReference>
<comment type="function">
    <text evidence="14">NDH-1 shuttles electrons from NADH, via FMN and iron-sulfur (Fe-S) centers, to quinones in the respiratory chain. Couples the redox reaction to proton translocation (for every two electrons transferred, four hydrogen ions are translocated across the cytoplasmic membrane), and thus conserves the redox energy in a proton gradient.</text>
</comment>
<feature type="domain" description="2Fe-2S ferredoxin-type" evidence="15">
    <location>
        <begin position="1"/>
        <end position="99"/>
    </location>
</feature>
<keyword evidence="7 14" id="KW-0479">Metal-binding</keyword>
<dbReference type="Pfam" id="PF04879">
    <property type="entry name" value="Molybdop_Fe4S4"/>
    <property type="match status" value="1"/>
</dbReference>
<keyword evidence="19" id="KW-1185">Reference proteome</keyword>
<keyword evidence="10 14" id="KW-0411">Iron-sulfur</keyword>
<dbReference type="Gene3D" id="3.10.20.740">
    <property type="match status" value="1"/>
</dbReference>
<evidence type="ECO:0000256" key="5">
    <source>
        <dbReference type="ARBA" id="ARBA00022714"/>
    </source>
</evidence>
<dbReference type="RefSeq" id="WP_038067479.1">
    <property type="nucleotide sequence ID" value="NZ_JPSL02000037.1"/>
</dbReference>
<keyword evidence="4 14" id="KW-0004">4Fe-4S</keyword>
<proteinExistence type="inferred from homology"/>
<dbReference type="InterPro" id="IPR006656">
    <property type="entry name" value="Mopterin_OxRdtase"/>
</dbReference>
<dbReference type="InterPro" id="IPR036010">
    <property type="entry name" value="2Fe-2S_ferredoxin-like_sf"/>
</dbReference>
<dbReference type="AlphaFoldDB" id="A0A0A2WRI1"/>
<dbReference type="Pfam" id="PF10588">
    <property type="entry name" value="NADH-G_4Fe-4S_3"/>
    <property type="match status" value="1"/>
</dbReference>
<keyword evidence="11 14" id="KW-0520">NAD</keyword>
<dbReference type="PROSITE" id="PS51085">
    <property type="entry name" value="2FE2S_FER_2"/>
    <property type="match status" value="1"/>
</dbReference>